<evidence type="ECO:0000256" key="1">
    <source>
        <dbReference type="SAM" id="MobiDB-lite"/>
    </source>
</evidence>
<feature type="non-terminal residue" evidence="2">
    <location>
        <position position="1"/>
    </location>
</feature>
<dbReference type="EMBL" id="JAMKFB020000025">
    <property type="protein sequence ID" value="KAL0154954.1"/>
    <property type="molecule type" value="Genomic_DNA"/>
</dbReference>
<evidence type="ECO:0000313" key="2">
    <source>
        <dbReference type="EMBL" id="KAL0154954.1"/>
    </source>
</evidence>
<reference evidence="2 3" key="1">
    <citation type="submission" date="2024-05" db="EMBL/GenBank/DDBJ databases">
        <title>Genome sequencing and assembly of Indian major carp, Cirrhinus mrigala (Hamilton, 1822).</title>
        <authorList>
            <person name="Mohindra V."/>
            <person name="Chowdhury L.M."/>
            <person name="Lal K."/>
            <person name="Jena J.K."/>
        </authorList>
    </citation>
    <scope>NUCLEOTIDE SEQUENCE [LARGE SCALE GENOMIC DNA]</scope>
    <source>
        <strain evidence="2">CM1030</strain>
        <tissue evidence="2">Blood</tissue>
    </source>
</reference>
<feature type="non-terminal residue" evidence="2">
    <location>
        <position position="119"/>
    </location>
</feature>
<name>A0ABD0MYB2_CIRMR</name>
<feature type="compositionally biased region" description="Pro residues" evidence="1">
    <location>
        <begin position="108"/>
        <end position="119"/>
    </location>
</feature>
<sequence>RPFGSTLPHRSSEPSVPPRPSGTSSSPWLIGSLSPSWARPSSALPLSVGPLDLSALPPPTAPPWVTITAVAWVPPGTACSMSLLSSPWLLPPSSPPWTLSASPLLGVRPPPRPPPKFPS</sequence>
<feature type="region of interest" description="Disordered" evidence="1">
    <location>
        <begin position="100"/>
        <end position="119"/>
    </location>
</feature>
<keyword evidence="3" id="KW-1185">Reference proteome</keyword>
<dbReference type="Proteomes" id="UP001529510">
    <property type="component" value="Unassembled WGS sequence"/>
</dbReference>
<proteinExistence type="predicted"/>
<organism evidence="2 3">
    <name type="scientific">Cirrhinus mrigala</name>
    <name type="common">Mrigala</name>
    <dbReference type="NCBI Taxonomy" id="683832"/>
    <lineage>
        <taxon>Eukaryota</taxon>
        <taxon>Metazoa</taxon>
        <taxon>Chordata</taxon>
        <taxon>Craniata</taxon>
        <taxon>Vertebrata</taxon>
        <taxon>Euteleostomi</taxon>
        <taxon>Actinopterygii</taxon>
        <taxon>Neopterygii</taxon>
        <taxon>Teleostei</taxon>
        <taxon>Ostariophysi</taxon>
        <taxon>Cypriniformes</taxon>
        <taxon>Cyprinidae</taxon>
        <taxon>Labeoninae</taxon>
        <taxon>Labeonini</taxon>
        <taxon>Cirrhinus</taxon>
    </lineage>
</organism>
<feature type="region of interest" description="Disordered" evidence="1">
    <location>
        <begin position="1"/>
        <end position="27"/>
    </location>
</feature>
<accession>A0ABD0MYB2</accession>
<gene>
    <name evidence="2" type="ORF">M9458_049217</name>
</gene>
<dbReference type="AlphaFoldDB" id="A0ABD0MYB2"/>
<comment type="caution">
    <text evidence="2">The sequence shown here is derived from an EMBL/GenBank/DDBJ whole genome shotgun (WGS) entry which is preliminary data.</text>
</comment>
<protein>
    <submittedName>
        <fullName evidence="2">Uncharacterized protein</fullName>
    </submittedName>
</protein>
<evidence type="ECO:0000313" key="3">
    <source>
        <dbReference type="Proteomes" id="UP001529510"/>
    </source>
</evidence>